<comment type="caution">
    <text evidence="7">The sequence shown here is derived from an EMBL/GenBank/DDBJ whole genome shotgun (WGS) entry which is preliminary data.</text>
</comment>
<dbReference type="SUPFAM" id="SSF55931">
    <property type="entry name" value="Glutamine synthetase/guanido kinase"/>
    <property type="match status" value="1"/>
</dbReference>
<dbReference type="Proteomes" id="UP000054804">
    <property type="component" value="Unassembled WGS sequence"/>
</dbReference>
<keyword evidence="1 5" id="KW-0436">Ligase</keyword>
<dbReference type="GO" id="GO:0004357">
    <property type="term" value="F:glutamate-cysteine ligase activity"/>
    <property type="evidence" value="ECO:0007669"/>
    <property type="project" value="UniProtKB-EC"/>
</dbReference>
<evidence type="ECO:0000256" key="2">
    <source>
        <dbReference type="ARBA" id="ARBA00022741"/>
    </source>
</evidence>
<keyword evidence="2 5" id="KW-0547">Nucleotide-binding</keyword>
<feature type="region of interest" description="Disordered" evidence="6">
    <location>
        <begin position="13"/>
        <end position="68"/>
    </location>
</feature>
<dbReference type="EC" id="6.3.2.2" evidence="5"/>
<dbReference type="PANTHER" id="PTHR36510">
    <property type="entry name" value="GLUTAMATE--CYSTEINE LIGASE 2-RELATED"/>
    <property type="match status" value="1"/>
</dbReference>
<comment type="similarity">
    <text evidence="5">Belongs to the glutamate--cysteine ligase type 2 family. YbdK subfamily.</text>
</comment>
<dbReference type="Gene3D" id="3.30.590.20">
    <property type="match status" value="1"/>
</dbReference>
<dbReference type="EMBL" id="LOCL01000032">
    <property type="protein sequence ID" value="KUF18050.1"/>
    <property type="molecule type" value="Genomic_DNA"/>
</dbReference>
<evidence type="ECO:0000313" key="7">
    <source>
        <dbReference type="EMBL" id="KUF18050.1"/>
    </source>
</evidence>
<evidence type="ECO:0000256" key="5">
    <source>
        <dbReference type="HAMAP-Rule" id="MF_01609"/>
    </source>
</evidence>
<dbReference type="InterPro" id="IPR050141">
    <property type="entry name" value="GCL_type2/YbdK_subfam"/>
</dbReference>
<dbReference type="Pfam" id="PF04107">
    <property type="entry name" value="GCS2"/>
    <property type="match status" value="1"/>
</dbReference>
<evidence type="ECO:0000256" key="3">
    <source>
        <dbReference type="ARBA" id="ARBA00022840"/>
    </source>
</evidence>
<keyword evidence="8" id="KW-1185">Reference proteome</keyword>
<reference evidence="7 8" key="1">
    <citation type="submission" date="2015-12" db="EMBL/GenBank/DDBJ databases">
        <title>Draft genome sequence of Streptomyces silvensis ATCC 53525, a producer of novel hormone antagonists.</title>
        <authorList>
            <person name="Johnston C.W."/>
            <person name="Li Y."/>
            <person name="Magarvey N.A."/>
        </authorList>
    </citation>
    <scope>NUCLEOTIDE SEQUENCE [LARGE SCALE GENOMIC DNA]</scope>
    <source>
        <strain evidence="7 8">ATCC 53525</strain>
    </source>
</reference>
<evidence type="ECO:0000256" key="6">
    <source>
        <dbReference type="SAM" id="MobiDB-lite"/>
    </source>
</evidence>
<name>A0A0W7X5S2_9ACTN</name>
<evidence type="ECO:0000256" key="4">
    <source>
        <dbReference type="ARBA" id="ARBA00048819"/>
    </source>
</evidence>
<dbReference type="InterPro" id="IPR006336">
    <property type="entry name" value="GCS2"/>
</dbReference>
<comment type="function">
    <text evidence="5">ATP-dependent carboxylate-amine ligase which exhibits weak glutamate--cysteine ligase activity.</text>
</comment>
<comment type="catalytic activity">
    <reaction evidence="4 5">
        <text>L-cysteine + L-glutamate + ATP = gamma-L-glutamyl-L-cysteine + ADP + phosphate + H(+)</text>
        <dbReference type="Rhea" id="RHEA:13285"/>
        <dbReference type="ChEBI" id="CHEBI:15378"/>
        <dbReference type="ChEBI" id="CHEBI:29985"/>
        <dbReference type="ChEBI" id="CHEBI:30616"/>
        <dbReference type="ChEBI" id="CHEBI:35235"/>
        <dbReference type="ChEBI" id="CHEBI:43474"/>
        <dbReference type="ChEBI" id="CHEBI:58173"/>
        <dbReference type="ChEBI" id="CHEBI:456216"/>
        <dbReference type="EC" id="6.3.2.2"/>
    </reaction>
</comment>
<dbReference type="HAMAP" id="MF_01609">
    <property type="entry name" value="Glu_cys_ligase_2"/>
    <property type="match status" value="1"/>
</dbReference>
<accession>A0A0W7X5S2</accession>
<dbReference type="PANTHER" id="PTHR36510:SF1">
    <property type="entry name" value="GLUTAMATE--CYSTEINE LIGASE 2-RELATED"/>
    <property type="match status" value="1"/>
</dbReference>
<dbReference type="NCBIfam" id="NF010041">
    <property type="entry name" value="PRK13517.1-1"/>
    <property type="match status" value="1"/>
</dbReference>
<feature type="compositionally biased region" description="Low complexity" evidence="6">
    <location>
        <begin position="38"/>
        <end position="48"/>
    </location>
</feature>
<dbReference type="RefSeq" id="WP_058847828.1">
    <property type="nucleotide sequence ID" value="NZ_LOCL01000032.1"/>
</dbReference>
<dbReference type="InterPro" id="IPR014746">
    <property type="entry name" value="Gln_synth/guanido_kin_cat_dom"/>
</dbReference>
<sequence length="395" mass="42532">MRTVGVEEELLLFDRQSGEPRALSSAVIARAAKDSAEDAAAGTASSGADDGEVPGTDSRPGRSTDYRDPEDEAFEKELHRQQIEFATQPHTDMGDLADEIRRWRADAARHADDVGGAVAALATSPLPASPAVNAGPRFAWMEQQFGLTTREQLTCGCHVHVAVESREEGVAVVDRIRSWLAVLVALSCNSPFWQGRDSKYASYRSRVWGRWPMAGPAEIFGSAERYDEQVETMIATGVLRDEGMVYFDARLSHRYPTVEIRVADVCLEAGTTVLVAALARALVDTAVAEWRAGTPPLGHGVSVLRLAAWRAARSGLEGPLLHPVTMRPAPAEEVVAALLDHAQGALDANGDLGMARKFAAGLFEHGTGARVQRDLLDRTGSLGAVVTECVRRTQA</sequence>
<dbReference type="STRING" id="1765722.AT728_20695"/>
<proteinExistence type="inferred from homology"/>
<organism evidence="7 8">
    <name type="scientific">Streptomyces silvensis</name>
    <dbReference type="NCBI Taxonomy" id="1765722"/>
    <lineage>
        <taxon>Bacteria</taxon>
        <taxon>Bacillati</taxon>
        <taxon>Actinomycetota</taxon>
        <taxon>Actinomycetes</taxon>
        <taxon>Kitasatosporales</taxon>
        <taxon>Streptomycetaceae</taxon>
        <taxon>Streptomyces</taxon>
    </lineage>
</organism>
<keyword evidence="3 5" id="KW-0067">ATP-binding</keyword>
<dbReference type="GO" id="GO:0005524">
    <property type="term" value="F:ATP binding"/>
    <property type="evidence" value="ECO:0007669"/>
    <property type="project" value="UniProtKB-KW"/>
</dbReference>
<dbReference type="InterPro" id="IPR011793">
    <property type="entry name" value="YbdK"/>
</dbReference>
<evidence type="ECO:0000313" key="8">
    <source>
        <dbReference type="Proteomes" id="UP000054804"/>
    </source>
</evidence>
<dbReference type="GO" id="GO:0042398">
    <property type="term" value="P:modified amino acid biosynthetic process"/>
    <property type="evidence" value="ECO:0007669"/>
    <property type="project" value="InterPro"/>
</dbReference>
<gene>
    <name evidence="7" type="ORF">AT728_20695</name>
</gene>
<dbReference type="NCBIfam" id="TIGR02050">
    <property type="entry name" value="gshA_cyan_rel"/>
    <property type="match status" value="1"/>
</dbReference>
<dbReference type="OrthoDB" id="9803842at2"/>
<evidence type="ECO:0000256" key="1">
    <source>
        <dbReference type="ARBA" id="ARBA00022598"/>
    </source>
</evidence>
<dbReference type="AlphaFoldDB" id="A0A0W7X5S2"/>
<protein>
    <recommendedName>
        <fullName evidence="5">Putative glutamate--cysteine ligase 2</fullName>
        <ecNumber evidence="5">6.3.2.2</ecNumber>
    </recommendedName>
    <alternativeName>
        <fullName evidence="5">Gamma-glutamylcysteine synthetase 2</fullName>
        <shortName evidence="5">GCS 2</shortName>
        <shortName evidence="5">Gamma-GCS 2</shortName>
    </alternativeName>
</protein>